<feature type="compositionally biased region" description="Polar residues" evidence="1">
    <location>
        <begin position="23"/>
        <end position="37"/>
    </location>
</feature>
<dbReference type="RefSeq" id="WP_148954194.1">
    <property type="nucleotide sequence ID" value="NZ_VTEG01000008.1"/>
</dbReference>
<reference evidence="3 4" key="1">
    <citation type="submission" date="2019-08" db="EMBL/GenBank/DDBJ databases">
        <title>Bacillus genomes from the desert of Cuatro Cienegas, Coahuila.</title>
        <authorList>
            <person name="Olmedo-Alvarez G."/>
        </authorList>
    </citation>
    <scope>NUCLEOTIDE SEQUENCE [LARGE SCALE GENOMIC DNA]</scope>
    <source>
        <strain evidence="3 4">CH128b_4D</strain>
    </source>
</reference>
<evidence type="ECO:0000313" key="4">
    <source>
        <dbReference type="Proteomes" id="UP000325182"/>
    </source>
</evidence>
<protein>
    <submittedName>
        <fullName evidence="3">Uncharacterized protein</fullName>
    </submittedName>
</protein>
<gene>
    <name evidence="3" type="ORF">FZC84_13125</name>
</gene>
<feature type="region of interest" description="Disordered" evidence="1">
    <location>
        <begin position="23"/>
        <end position="47"/>
    </location>
</feature>
<feature type="chain" id="PRO_5023129900" evidence="2">
    <location>
        <begin position="28"/>
        <end position="125"/>
    </location>
</feature>
<comment type="caution">
    <text evidence="3">The sequence shown here is derived from an EMBL/GenBank/DDBJ whole genome shotgun (WGS) entry which is preliminary data.</text>
</comment>
<evidence type="ECO:0000256" key="1">
    <source>
        <dbReference type="SAM" id="MobiDB-lite"/>
    </source>
</evidence>
<dbReference type="AlphaFoldDB" id="A0A5D4MDA4"/>
<dbReference type="PROSITE" id="PS51257">
    <property type="entry name" value="PROKAR_LIPOPROTEIN"/>
    <property type="match status" value="1"/>
</dbReference>
<dbReference type="EMBL" id="VTEG01000008">
    <property type="protein sequence ID" value="TYR98960.1"/>
    <property type="molecule type" value="Genomic_DNA"/>
</dbReference>
<evidence type="ECO:0000313" key="3">
    <source>
        <dbReference type="EMBL" id="TYR98960.1"/>
    </source>
</evidence>
<name>A0A5D4MDA4_9BACI</name>
<organism evidence="3 4">
    <name type="scientific">Rossellomorea vietnamensis</name>
    <dbReference type="NCBI Taxonomy" id="218284"/>
    <lineage>
        <taxon>Bacteria</taxon>
        <taxon>Bacillati</taxon>
        <taxon>Bacillota</taxon>
        <taxon>Bacilli</taxon>
        <taxon>Bacillales</taxon>
        <taxon>Bacillaceae</taxon>
        <taxon>Rossellomorea</taxon>
    </lineage>
</organism>
<evidence type="ECO:0000256" key="2">
    <source>
        <dbReference type="SAM" id="SignalP"/>
    </source>
</evidence>
<keyword evidence="2" id="KW-0732">Signal</keyword>
<dbReference type="Proteomes" id="UP000325182">
    <property type="component" value="Unassembled WGS sequence"/>
</dbReference>
<sequence>MKLRKISFGLLLAVFLTACGTSTGENASGSNTDNNAPEVNEESDESVVEEQDIAIEKETLTLEGTFVGQVDANSIEFKTAEDVYVIQTLETDINFDSISEGSSATAEFYENEAGQNILQSFKVKE</sequence>
<accession>A0A5D4MDA4</accession>
<proteinExistence type="predicted"/>
<feature type="signal peptide" evidence="2">
    <location>
        <begin position="1"/>
        <end position="27"/>
    </location>
</feature>